<dbReference type="CDD" id="cd00063">
    <property type="entry name" value="FN3"/>
    <property type="match status" value="1"/>
</dbReference>
<keyword evidence="6" id="KW-0677">Repeat</keyword>
<feature type="domain" description="Ig-like" evidence="11">
    <location>
        <begin position="1795"/>
        <end position="1880"/>
    </location>
</feature>
<proteinExistence type="inferred from homology"/>
<name>A0A8V0ZP85_CHICK</name>
<organism evidence="13 14">
    <name type="scientific">Gallus gallus</name>
    <name type="common">Chicken</name>
    <dbReference type="NCBI Taxonomy" id="9031"/>
    <lineage>
        <taxon>Eukaryota</taxon>
        <taxon>Metazoa</taxon>
        <taxon>Chordata</taxon>
        <taxon>Craniata</taxon>
        <taxon>Vertebrata</taxon>
        <taxon>Euteleostomi</taxon>
        <taxon>Archelosauria</taxon>
        <taxon>Archosauria</taxon>
        <taxon>Dinosauria</taxon>
        <taxon>Saurischia</taxon>
        <taxon>Theropoda</taxon>
        <taxon>Coelurosauria</taxon>
        <taxon>Aves</taxon>
        <taxon>Neognathae</taxon>
        <taxon>Galloanserae</taxon>
        <taxon>Galliformes</taxon>
        <taxon>Phasianidae</taxon>
        <taxon>Phasianinae</taxon>
        <taxon>Gallus</taxon>
    </lineage>
</organism>
<keyword evidence="5" id="KW-0597">Phosphoprotein</keyword>
<feature type="domain" description="Ig-like" evidence="11">
    <location>
        <begin position="976"/>
        <end position="1066"/>
    </location>
</feature>
<dbReference type="SMART" id="SM00409">
    <property type="entry name" value="IG"/>
    <property type="match status" value="21"/>
</dbReference>
<reference evidence="13" key="3">
    <citation type="submission" date="2025-09" db="UniProtKB">
        <authorList>
            <consortium name="Ensembl"/>
        </authorList>
    </citation>
    <scope>IDENTIFICATION</scope>
    <source>
        <strain evidence="13">broiler</strain>
    </source>
</reference>
<dbReference type="FunFam" id="2.60.40.10:FF:000211">
    <property type="entry name" value="Obscurin-like protein 1"/>
    <property type="match status" value="9"/>
</dbReference>
<dbReference type="PANTHER" id="PTHR35971:SF5">
    <property type="entry name" value="OBSCURIN LIKE CYTOSKELETAL ADAPTOR 1"/>
    <property type="match status" value="1"/>
</dbReference>
<dbReference type="InterPro" id="IPR036179">
    <property type="entry name" value="Ig-like_dom_sf"/>
</dbReference>
<dbReference type="FunFam" id="2.60.40.10:FF:000241">
    <property type="entry name" value="obscurin-like protein 1 isoform X2"/>
    <property type="match status" value="1"/>
</dbReference>
<dbReference type="InterPro" id="IPR007110">
    <property type="entry name" value="Ig-like_dom"/>
</dbReference>
<dbReference type="Pfam" id="PF07679">
    <property type="entry name" value="I-set"/>
    <property type="match status" value="18"/>
</dbReference>
<dbReference type="InterPro" id="IPR036116">
    <property type="entry name" value="FN3_sf"/>
</dbReference>
<evidence type="ECO:0000256" key="3">
    <source>
        <dbReference type="ARBA" id="ARBA00006692"/>
    </source>
</evidence>
<dbReference type="Gene3D" id="2.60.40.10">
    <property type="entry name" value="Immunoglobulins"/>
    <property type="match status" value="22"/>
</dbReference>
<dbReference type="SMART" id="SM00408">
    <property type="entry name" value="IGc2"/>
    <property type="match status" value="15"/>
</dbReference>
<comment type="subcellular location">
    <subcellularLocation>
        <location evidence="2">Cytoplasm</location>
    </subcellularLocation>
    <subcellularLocation>
        <location evidence="1">Nucleus</location>
    </subcellularLocation>
</comment>
<dbReference type="PROSITE" id="PS50835">
    <property type="entry name" value="IG_LIKE"/>
    <property type="match status" value="17"/>
</dbReference>
<feature type="domain" description="Ig-like" evidence="11">
    <location>
        <begin position="701"/>
        <end position="791"/>
    </location>
</feature>
<feature type="domain" description="Ig-like" evidence="11">
    <location>
        <begin position="1162"/>
        <end position="1252"/>
    </location>
</feature>
<dbReference type="GO" id="GO:0005737">
    <property type="term" value="C:cytoplasm"/>
    <property type="evidence" value="ECO:0007669"/>
    <property type="project" value="UniProtKB-SubCell"/>
</dbReference>
<dbReference type="FunFam" id="2.60.40.10:FF:001002">
    <property type="entry name" value="obscurin-like protein 1 isoform X2"/>
    <property type="match status" value="1"/>
</dbReference>
<evidence type="ECO:0000259" key="12">
    <source>
        <dbReference type="PROSITE" id="PS50853"/>
    </source>
</evidence>
<keyword evidence="8" id="KW-0539">Nucleus</keyword>
<dbReference type="InterPro" id="IPR003961">
    <property type="entry name" value="FN3_dom"/>
</dbReference>
<comment type="similarity">
    <text evidence="3">Belongs to the protein kinase superfamily. CAMK Ser/Thr protein kinase family.</text>
</comment>
<dbReference type="InterPro" id="IPR003598">
    <property type="entry name" value="Ig_sub2"/>
</dbReference>
<evidence type="ECO:0000256" key="9">
    <source>
        <dbReference type="ARBA" id="ARBA00023319"/>
    </source>
</evidence>
<evidence type="ECO:0000256" key="5">
    <source>
        <dbReference type="ARBA" id="ARBA00022553"/>
    </source>
</evidence>
<reference evidence="13" key="2">
    <citation type="submission" date="2025-08" db="UniProtKB">
        <authorList>
            <consortium name="Ensembl"/>
        </authorList>
    </citation>
    <scope>IDENTIFICATION</scope>
    <source>
        <strain evidence="13">broiler</strain>
    </source>
</reference>
<dbReference type="InterPro" id="IPR013783">
    <property type="entry name" value="Ig-like_fold"/>
</dbReference>
<feature type="domain" description="Ig-like" evidence="11">
    <location>
        <begin position="1884"/>
        <end position="1969"/>
    </location>
</feature>
<accession>A0A8V0ZP85</accession>
<keyword evidence="4" id="KW-0963">Cytoplasm</keyword>
<dbReference type="FunFam" id="2.60.40.10:FF:000502">
    <property type="entry name" value="obscurin-like protein 1 isoform X2"/>
    <property type="match status" value="1"/>
</dbReference>
<sequence length="2062" mass="227469">MESHGAAPRFLAYPRAFTAQSGTDAMLRCQIAGDPRPSVLWEKDTAPIHPSGRFCMEAEGDMYSLRVSCVTPQDGGLYVCKAKNCVGETYAAATLRVEAEEHQQEEEEEEGRAGGRAPTFLVGPTSVRVCRGEDVTFSCRVLGQPCPLLEWEKDGHRLRDLFESSHFAVGRQPEDWHYLKLFGVRPPDAGVYVCRARSGSKEALAAAVLLVEPRCSPSDSTQPRRLRHACTDTWAPAPNGTPRAKAFAVSAGKHAKFRCYVTGKPKPEIIWQKDGKAVAPGRRHLIYEDREGYFILKVLYCRPRDQGLYVCTASNTAGQTLSAVQLQVKEHRLRFQVPLEDVEVAEREDAVLECQVPLGSIPTAWFLEDRELQPSHKYVMEECGVVRRLTIRDARTDDDGIYLCQMKDRGRSIAEVSVRGLIVKRLPRKLDVMEGENAAFCVETQEAVEGISWTRNGLQLHESPRAVLKSFGRTHLLVLVHVTREDAGIICFSVGESLTSSQLRVKCVKRDPPGVPMAAQLSTEQSNAALLTWCPAPDVHHRPPSAYIVERREAAGGSWVQCLSTELPGRVQVLGDSVPREADYCFRVCAVNKHGRSDPVEFPGCVHLVPAVHLERGLQDARVRDGEDARFSVELSASVQGEWFLNGTRLQSEESGRFSVQHCGTEHSLLIRSARLRESGARITFVASSVRDSAILHVQAPQARIAPVPEARRLRELLAGLPLLLECEVSPAGAPVRWLKDGEAVVPSESLGIQAEGCWRRLHIPTAVPSDSGTYTCDAGDDTVSFVVTVSEAPVRIVSSNEETPHTYVAGQRVELWCQLSRAEAPVRWYKDGEEVEEGESLVLEREGPRCRLVLPCARLQDTGEFICDTGDAAVSYHIMVAEPRVRILHPAQRSLELPVLAPGHVELRCELSVPDAAVRWFKDGLEVDETHNLRLLADGAWRCLLIPRSSAEDTGEYICESKDEAVSFDVKVTEPPVKILQPQRPPPVVKVSPGETVTLSCELSRPDAPVCWAREGVRLEAGGSWVLEEEGAHRRLLIPAARAEHAGKYLCDAADDAVTFTVQVSDPPVRILERDALPTCRRCRAMEDLVLEVQLSHAHGEVKWYKDGEKLQDTGHVRLEEDGQRRALVILGATGRDAGEYLCDTHDDSVIFCVTVEAPEPPVRIVGNTGTAEHRCLVAGQDLVLACELSQPDAAVRWLRDGRELQPGERVCIVARGALRELTVRGAQPGDSGCYVCDAASDRMVTSVEVTAQAVRIVNKEEAQSPLEVQEGDSVTLVAQLSPETAAAQWQKDGQMLLSGGRLLVCSEGPARSLTIKQVELGDAGTFLCDAGDDEVYFTLHVKEAPVLFVNKQEEREKLLVLEGGSAVLSAVVSKEQADVTWLCPRQLAVPSERCQLRCDGRVHSLVLSNVAKEDAGVYTCLSPDDQMQFDISVRELQVKFLRGLSDVRARRGETVVLWCELCKAHGDVVWLKDGRVLEPDARREVRVQGRERSLVLSCVGPEDAGEYCCESNDDRTLATLTVQVRRVVEIIAELQSLMVLEGDDATFKCMVSPEDVVVTWQLDGRPVVPSERLQVARSGLCHSLTVRGCQPSDAATVTANAEGLLSTARLSVQEAQVLFVRKLRDVVAEEQQDVCLEVEVSHEAAEVQWLKQGVLLQPGDKYLMRESGCRRTLTIRSVSPSDRGTYRCESLHDRTQGKLSVEPQKVSIRRPLADVETFEKQTATFLLELSHAGVPGVWTHGGVRVKPSATCRVSATGCTHSLTLEGLALEDSGTITFTADTLRCSARLLVREPPVSMLKLLQDLEVPEAGAATFECELSRPSAEVKWLKDGMELRPGPHCRMYSAGRRRLLQLSRCALPDAGIYTCEAGDCQASATLRVHEHQVHVVQELQDACVQEGDNAVFTCEVSHGDVVGEWFRDGEKIKVSSTVKIRQEGTRHFLLLYSVRPEDAGAIRFAARTASSEASLQVEVLPIRIVKPLRDKTVLARHKATLECTVSHARGRVRWLRGDTEIFAGDKYEICNLDCYRTLIIHRVGPEDEDSYTCDAFDDRSTARLLVEGS</sequence>
<evidence type="ECO:0000313" key="13">
    <source>
        <dbReference type="Ensembl" id="ENSGALP00010030513.1"/>
    </source>
</evidence>
<keyword evidence="7" id="KW-1015">Disulfide bond</keyword>
<evidence type="ECO:0000256" key="6">
    <source>
        <dbReference type="ARBA" id="ARBA00022737"/>
    </source>
</evidence>
<feature type="domain" description="Ig-like" evidence="11">
    <location>
        <begin position="333"/>
        <end position="417"/>
    </location>
</feature>
<dbReference type="PROSITE" id="PS50853">
    <property type="entry name" value="FN3"/>
    <property type="match status" value="1"/>
</dbReference>
<feature type="domain" description="Ig-like" evidence="11">
    <location>
        <begin position="1425"/>
        <end position="1523"/>
    </location>
</feature>
<feature type="domain" description="Ig-like" evidence="11">
    <location>
        <begin position="1974"/>
        <end position="2062"/>
    </location>
</feature>
<keyword evidence="14" id="KW-1185">Reference proteome</keyword>
<dbReference type="SUPFAM" id="SSF49265">
    <property type="entry name" value="Fibronectin type III"/>
    <property type="match status" value="1"/>
</dbReference>
<dbReference type="InterPro" id="IPR003599">
    <property type="entry name" value="Ig_sub"/>
</dbReference>
<evidence type="ECO:0000256" key="1">
    <source>
        <dbReference type="ARBA" id="ARBA00004123"/>
    </source>
</evidence>
<evidence type="ECO:0000256" key="2">
    <source>
        <dbReference type="ARBA" id="ARBA00004496"/>
    </source>
</evidence>
<protein>
    <submittedName>
        <fullName evidence="13">Obscurin like cytoskeletal adaptor 1</fullName>
    </submittedName>
</protein>
<dbReference type="OrthoDB" id="9355041at2759"/>
<evidence type="ECO:0000256" key="4">
    <source>
        <dbReference type="ARBA" id="ARBA00022490"/>
    </source>
</evidence>
<dbReference type="Ensembl" id="ENSGALT00010051322.1">
    <property type="protein sequence ID" value="ENSGALP00010030513.1"/>
    <property type="gene ID" value="ENSGALG00010021177.1"/>
</dbReference>
<reference evidence="13" key="1">
    <citation type="submission" date="2020-11" db="EMBL/GenBank/DDBJ databases">
        <title>Gallus gallus (Chicken) genome, bGalGal1, GRCg7b, maternal haplotype autosomes + Z &amp; W.</title>
        <authorList>
            <person name="Warren W."/>
            <person name="Formenti G."/>
            <person name="Fedrigo O."/>
            <person name="Haase B."/>
            <person name="Mountcastle J."/>
            <person name="Balacco J."/>
            <person name="Tracey A."/>
            <person name="Schneider V."/>
            <person name="Okimoto R."/>
            <person name="Cheng H."/>
            <person name="Hawken R."/>
            <person name="Howe K."/>
            <person name="Jarvis E.D."/>
        </authorList>
    </citation>
    <scope>NUCLEOTIDE SEQUENCE [LARGE SCALE GENOMIC DNA]</scope>
    <source>
        <strain evidence="13">Broiler</strain>
    </source>
</reference>
<dbReference type="SUPFAM" id="SSF48726">
    <property type="entry name" value="Immunoglobulin"/>
    <property type="match status" value="21"/>
</dbReference>
<dbReference type="PANTHER" id="PTHR35971">
    <property type="entry name" value="SI:DKEY-31G6.6"/>
    <property type="match status" value="1"/>
</dbReference>
<dbReference type="FunFam" id="2.60.40.10:FF:000050">
    <property type="entry name" value="Titin isoform B"/>
    <property type="match status" value="1"/>
</dbReference>
<dbReference type="InterPro" id="IPR013098">
    <property type="entry name" value="Ig_I-set"/>
</dbReference>
<feature type="domain" description="Ig-like" evidence="11">
    <location>
        <begin position="1254"/>
        <end position="1340"/>
    </location>
</feature>
<evidence type="ECO:0000313" key="14">
    <source>
        <dbReference type="Proteomes" id="UP000000539"/>
    </source>
</evidence>
<feature type="domain" description="Ig-like" evidence="11">
    <location>
        <begin position="242"/>
        <end position="322"/>
    </location>
</feature>
<dbReference type="FunFam" id="2.60.40.10:FF:000464">
    <property type="entry name" value="Putative obscurin-like protein 1"/>
    <property type="match status" value="1"/>
</dbReference>
<dbReference type="GO" id="GO:0005634">
    <property type="term" value="C:nucleus"/>
    <property type="evidence" value="ECO:0007669"/>
    <property type="project" value="UniProtKB-SubCell"/>
</dbReference>
<evidence type="ECO:0000256" key="7">
    <source>
        <dbReference type="ARBA" id="ARBA00023157"/>
    </source>
</evidence>
<evidence type="ECO:0000256" key="8">
    <source>
        <dbReference type="ARBA" id="ARBA00023242"/>
    </source>
</evidence>
<evidence type="ECO:0000259" key="11">
    <source>
        <dbReference type="PROSITE" id="PS50835"/>
    </source>
</evidence>
<feature type="domain" description="Fibronectin type-III" evidence="12">
    <location>
        <begin position="515"/>
        <end position="611"/>
    </location>
</feature>
<keyword evidence="9" id="KW-0393">Immunoglobulin domain</keyword>
<evidence type="ECO:0000256" key="10">
    <source>
        <dbReference type="SAM" id="MobiDB-lite"/>
    </source>
</evidence>
<feature type="domain" description="Ig-like" evidence="11">
    <location>
        <begin position="884"/>
        <end position="974"/>
    </location>
</feature>
<feature type="domain" description="Ig-like" evidence="11">
    <location>
        <begin position="1084"/>
        <end position="1144"/>
    </location>
</feature>
<dbReference type="InterPro" id="IPR052385">
    <property type="entry name" value="Obscurin/Obscurin-like_Reg"/>
</dbReference>
<feature type="domain" description="Ig-like" evidence="11">
    <location>
        <begin position="1347"/>
        <end position="1422"/>
    </location>
</feature>
<feature type="domain" description="Ig-like" evidence="11">
    <location>
        <begin position="118"/>
        <end position="205"/>
    </location>
</feature>
<dbReference type="FunFam" id="2.60.40.10:FF:001084">
    <property type="entry name" value="obscurin-like isoform X3"/>
    <property type="match status" value="3"/>
</dbReference>
<feature type="domain" description="Ig-like" evidence="11">
    <location>
        <begin position="1527"/>
        <end position="1709"/>
    </location>
</feature>
<gene>
    <name evidence="13" type="primary">OBSL1</name>
</gene>
<dbReference type="GeneTree" id="ENSGT00940000156702"/>
<feature type="domain" description="Ig-like" evidence="11">
    <location>
        <begin position="794"/>
        <end position="868"/>
    </location>
</feature>
<feature type="domain" description="Ig-like" evidence="11">
    <location>
        <begin position="8"/>
        <end position="98"/>
    </location>
</feature>
<feature type="region of interest" description="Disordered" evidence="10">
    <location>
        <begin position="99"/>
        <end position="118"/>
    </location>
</feature>
<dbReference type="Proteomes" id="UP000000539">
    <property type="component" value="Chromosome 7"/>
</dbReference>